<reference evidence="2" key="2">
    <citation type="submission" date="2023-04" db="EMBL/GenBank/DDBJ databases">
        <authorList>
            <person name="Bu L."/>
            <person name="Lu L."/>
            <person name="Laidemitt M.R."/>
            <person name="Zhang S.M."/>
            <person name="Mutuku M."/>
            <person name="Mkoji G."/>
            <person name="Steinauer M."/>
            <person name="Loker E.S."/>
        </authorList>
    </citation>
    <scope>NUCLEOTIDE SEQUENCE</scope>
    <source>
        <strain evidence="2">KasaAsao</strain>
        <tissue evidence="2">Whole Snail</tissue>
    </source>
</reference>
<evidence type="ECO:0000313" key="2">
    <source>
        <dbReference type="EMBL" id="KAK0040156.1"/>
    </source>
</evidence>
<evidence type="ECO:0000256" key="1">
    <source>
        <dbReference type="SAM" id="SignalP"/>
    </source>
</evidence>
<dbReference type="EMBL" id="JASAOG010000348">
    <property type="protein sequence ID" value="KAK0040156.1"/>
    <property type="molecule type" value="Genomic_DNA"/>
</dbReference>
<keyword evidence="3" id="KW-1185">Reference proteome</keyword>
<comment type="caution">
    <text evidence="2">The sequence shown here is derived from an EMBL/GenBank/DDBJ whole genome shotgun (WGS) entry which is preliminary data.</text>
</comment>
<feature type="signal peptide" evidence="1">
    <location>
        <begin position="1"/>
        <end position="18"/>
    </location>
</feature>
<feature type="chain" id="PRO_5042276409" description="TNFR-Cys domain-containing protein" evidence="1">
    <location>
        <begin position="19"/>
        <end position="321"/>
    </location>
</feature>
<gene>
    <name evidence="2" type="ORF">Bpfe_030430</name>
</gene>
<evidence type="ECO:0000313" key="3">
    <source>
        <dbReference type="Proteomes" id="UP001233172"/>
    </source>
</evidence>
<evidence type="ECO:0008006" key="4">
    <source>
        <dbReference type="Google" id="ProtNLM"/>
    </source>
</evidence>
<sequence>MSFDFWVLSGICVTMSMAQQNIVILTDDLEVTPCDPDVPSRVITVRADDEESKSSGLVCKEGEYLDWYKCSPCEEGSFRTTLVASLDRLSMCHKCQEPGMYEIVKEPCTSTRDAKIMCEDGFYRYEVPGKPCASSCIRCDICGVQKNMFKPFEARECGGYQNTVCCKKDNMIVESGRCLEPMPAKNKATTLTVENVTQRMDLAYDINDEPMNDNNFVRNVGWRSDVSSSNHHSICIQINNQVNNEVVNDVVNNEVNDVVNNEVDDVVNNEVDDVVNNGVDDVVNNEVNNEVNDVDNNEVNDIVNNGVNDVVNNEVDDVVNN</sequence>
<reference evidence="2" key="1">
    <citation type="journal article" date="2023" name="PLoS Negl. Trop. Dis.">
        <title>A genome sequence for Biomphalaria pfeifferi, the major vector snail for the human-infecting parasite Schistosoma mansoni.</title>
        <authorList>
            <person name="Bu L."/>
            <person name="Lu L."/>
            <person name="Laidemitt M.R."/>
            <person name="Zhang S.M."/>
            <person name="Mutuku M."/>
            <person name="Mkoji G."/>
            <person name="Steinauer M."/>
            <person name="Loker E.S."/>
        </authorList>
    </citation>
    <scope>NUCLEOTIDE SEQUENCE</scope>
    <source>
        <strain evidence="2">KasaAsao</strain>
    </source>
</reference>
<dbReference type="AlphaFoldDB" id="A0AAD8APQ2"/>
<organism evidence="2 3">
    <name type="scientific">Biomphalaria pfeifferi</name>
    <name type="common">Bloodfluke planorb</name>
    <name type="synonym">Freshwater snail</name>
    <dbReference type="NCBI Taxonomy" id="112525"/>
    <lineage>
        <taxon>Eukaryota</taxon>
        <taxon>Metazoa</taxon>
        <taxon>Spiralia</taxon>
        <taxon>Lophotrochozoa</taxon>
        <taxon>Mollusca</taxon>
        <taxon>Gastropoda</taxon>
        <taxon>Heterobranchia</taxon>
        <taxon>Euthyneura</taxon>
        <taxon>Panpulmonata</taxon>
        <taxon>Hygrophila</taxon>
        <taxon>Lymnaeoidea</taxon>
        <taxon>Planorbidae</taxon>
        <taxon>Biomphalaria</taxon>
    </lineage>
</organism>
<keyword evidence="1" id="KW-0732">Signal</keyword>
<name>A0AAD8APQ2_BIOPF</name>
<dbReference type="Gene3D" id="2.10.50.10">
    <property type="entry name" value="Tumor Necrosis Factor Receptor, subunit A, domain 2"/>
    <property type="match status" value="1"/>
</dbReference>
<protein>
    <recommendedName>
        <fullName evidence="4">TNFR-Cys domain-containing protein</fullName>
    </recommendedName>
</protein>
<dbReference type="Proteomes" id="UP001233172">
    <property type="component" value="Unassembled WGS sequence"/>
</dbReference>
<proteinExistence type="predicted"/>
<accession>A0AAD8APQ2</accession>